<keyword evidence="4" id="KW-0804">Transcription</keyword>
<keyword evidence="7" id="KW-1185">Reference proteome</keyword>
<evidence type="ECO:0000256" key="2">
    <source>
        <dbReference type="ARBA" id="ARBA00009430"/>
    </source>
</evidence>
<dbReference type="Pfam" id="PF06870">
    <property type="entry name" value="RNA_pol_I_A49"/>
    <property type="match status" value="1"/>
</dbReference>
<dbReference type="InterPro" id="IPR009668">
    <property type="entry name" value="RNA_pol-assoc_fac_A49-like"/>
</dbReference>
<dbReference type="PANTHER" id="PTHR14440">
    <property type="entry name" value="DNA-DIRECTED RNA POLYMERASE I SUBUNIT RPA49"/>
    <property type="match status" value="1"/>
</dbReference>
<comment type="caution">
    <text evidence="6">The sequence shown here is derived from an EMBL/GenBank/DDBJ whole genome shotgun (WGS) entry which is preliminary data.</text>
</comment>
<keyword evidence="5" id="KW-0539">Nucleus</keyword>
<evidence type="ECO:0000313" key="7">
    <source>
        <dbReference type="Proteomes" id="UP000092321"/>
    </source>
</evidence>
<reference evidence="7" key="1">
    <citation type="journal article" date="2016" name="Proc. Natl. Acad. Sci. U.S.A.">
        <title>Comparative genomics of biotechnologically important yeasts.</title>
        <authorList>
            <person name="Riley R."/>
            <person name="Haridas S."/>
            <person name="Wolfe K.H."/>
            <person name="Lopes M.R."/>
            <person name="Hittinger C.T."/>
            <person name="Goeker M."/>
            <person name="Salamov A.A."/>
            <person name="Wisecaver J.H."/>
            <person name="Long T.M."/>
            <person name="Calvey C.H."/>
            <person name="Aerts A.L."/>
            <person name="Barry K.W."/>
            <person name="Choi C."/>
            <person name="Clum A."/>
            <person name="Coughlan A.Y."/>
            <person name="Deshpande S."/>
            <person name="Douglass A.P."/>
            <person name="Hanson S.J."/>
            <person name="Klenk H.-P."/>
            <person name="LaButti K.M."/>
            <person name="Lapidus A."/>
            <person name="Lindquist E.A."/>
            <person name="Lipzen A.M."/>
            <person name="Meier-Kolthoff J.P."/>
            <person name="Ohm R.A."/>
            <person name="Otillar R.P."/>
            <person name="Pangilinan J.L."/>
            <person name="Peng Y."/>
            <person name="Rokas A."/>
            <person name="Rosa C.A."/>
            <person name="Scheuner C."/>
            <person name="Sibirny A.A."/>
            <person name="Slot J.C."/>
            <person name="Stielow J.B."/>
            <person name="Sun H."/>
            <person name="Kurtzman C.P."/>
            <person name="Blackwell M."/>
            <person name="Grigoriev I.V."/>
            <person name="Jeffries T.W."/>
        </authorList>
    </citation>
    <scope>NUCLEOTIDE SEQUENCE [LARGE SCALE GENOMIC DNA]</scope>
    <source>
        <strain evidence="7">NRRL Y-1626</strain>
    </source>
</reference>
<gene>
    <name evidence="6" type="ORF">HANVADRAFT_51131</name>
</gene>
<sequence>MANEKKLKVSLVETSTENASCIVNFKGNDVPKSSTFKLYTKRNNKEYLKDEDYGNLLLQGENDRLEYIANTNSNDPFDYYLGVIDEDEKDIKVFKTSFLKDSKIISKSKKNLKGPTIRNEDKNIRMSTKRNALGEAFGTTKAKKAIADIERNRVDSEKLLENSQDIIDNVASKVINLPTREQMEQDIERPTPACNPDASDVMDIYPIENIVNKKLLSNIRLNDIISLSDEEILQIFPYSKSSFIQDKVAQFNENTPMIKWQLLYFTSLLFAIFKNKNLHSKEKLVEKFDDNNKPSDVLVDHILKTFTVYKVSSSFGRSKDQSFTIDPKNEDKIICHIVCAMLQLNGFFLEITPLAKELNLKPSKIAELLKIVGCQIKNVTQAQADALSLDKSVNKNNYKIASLKVPFRVPVITRRGARR</sequence>
<dbReference type="EMBL" id="LXPE01000002">
    <property type="protein sequence ID" value="OBA28660.1"/>
    <property type="molecule type" value="Genomic_DNA"/>
</dbReference>
<dbReference type="GO" id="GO:0000428">
    <property type="term" value="C:DNA-directed RNA polymerase complex"/>
    <property type="evidence" value="ECO:0007669"/>
    <property type="project" value="UniProtKB-KW"/>
</dbReference>
<evidence type="ECO:0000256" key="1">
    <source>
        <dbReference type="ARBA" id="ARBA00004604"/>
    </source>
</evidence>
<comment type="subcellular location">
    <subcellularLocation>
        <location evidence="1">Nucleus</location>
        <location evidence="1">Nucleolus</location>
    </subcellularLocation>
</comment>
<dbReference type="GO" id="GO:0006351">
    <property type="term" value="P:DNA-templated transcription"/>
    <property type="evidence" value="ECO:0007669"/>
    <property type="project" value="InterPro"/>
</dbReference>
<evidence type="ECO:0000256" key="3">
    <source>
        <dbReference type="ARBA" id="ARBA00022478"/>
    </source>
</evidence>
<dbReference type="GO" id="GO:0005730">
    <property type="term" value="C:nucleolus"/>
    <property type="evidence" value="ECO:0007669"/>
    <property type="project" value="UniProtKB-SubCell"/>
</dbReference>
<evidence type="ECO:0000256" key="4">
    <source>
        <dbReference type="ARBA" id="ARBA00023163"/>
    </source>
</evidence>
<name>A0A1B7TIT0_9ASCO</name>
<keyword evidence="3" id="KW-0240">DNA-directed RNA polymerase</keyword>
<protein>
    <submittedName>
        <fullName evidence="6">RNA polymerase I associated factor, A49-like protein</fullName>
    </submittedName>
</protein>
<evidence type="ECO:0000256" key="5">
    <source>
        <dbReference type="ARBA" id="ARBA00023242"/>
    </source>
</evidence>
<dbReference type="AlphaFoldDB" id="A0A1B7TIT0"/>
<dbReference type="OrthoDB" id="532500at2759"/>
<dbReference type="GO" id="GO:0003677">
    <property type="term" value="F:DNA binding"/>
    <property type="evidence" value="ECO:0007669"/>
    <property type="project" value="InterPro"/>
</dbReference>
<evidence type="ECO:0000313" key="6">
    <source>
        <dbReference type="EMBL" id="OBA28660.1"/>
    </source>
</evidence>
<dbReference type="Proteomes" id="UP000092321">
    <property type="component" value="Unassembled WGS sequence"/>
</dbReference>
<organism evidence="6 7">
    <name type="scientific">Hanseniaspora valbyensis NRRL Y-1626</name>
    <dbReference type="NCBI Taxonomy" id="766949"/>
    <lineage>
        <taxon>Eukaryota</taxon>
        <taxon>Fungi</taxon>
        <taxon>Dikarya</taxon>
        <taxon>Ascomycota</taxon>
        <taxon>Saccharomycotina</taxon>
        <taxon>Saccharomycetes</taxon>
        <taxon>Saccharomycodales</taxon>
        <taxon>Saccharomycodaceae</taxon>
        <taxon>Hanseniaspora</taxon>
    </lineage>
</organism>
<comment type="similarity">
    <text evidence="2">Belongs to the eukaryotic RPA49/POLR1E RNA polymerase subunit family.</text>
</comment>
<accession>A0A1B7TIT0</accession>
<proteinExistence type="inferred from homology"/>